<feature type="domain" description="SGNH hydrolase-type esterase N-terminal" evidence="2">
    <location>
        <begin position="26"/>
        <end position="168"/>
    </location>
</feature>
<dbReference type="EMBL" id="JBDKWZ010000014">
    <property type="protein sequence ID" value="MEN7550432.1"/>
    <property type="molecule type" value="Genomic_DNA"/>
</dbReference>
<dbReference type="Pfam" id="PF14606">
    <property type="entry name" value="Lipase_GDSL_3"/>
    <property type="match status" value="1"/>
</dbReference>
<keyword evidence="4" id="KW-1185">Reference proteome</keyword>
<name>A0AAW9SAH5_9BACT</name>
<sequence length="364" mass="41604">MIRIHFVILLFLISYSPLFAQKVQEVQWIDAIELGVKGQGWKTLLHPYDRLPEHAKGKVRTKVWNLSESTAGMYLHFYSNSPLIKVKYQLRFNNHLPHQTDVNTKGVDLYIKEGETWQWAGASKPYSQDVETTLIGDIPTQWREYKLFLPCYDGIAFLEIGIENGTEIKPFDSSEYAYQPLVFYGTSIMQGCCASRPGLISTNRINRQLPAETINLGFSGNGRMETELAELMAEIQASCYIVDCLPNLTPEQVKERSLPFVKYLRKLKPNVPIILVGEPGSQQKWVKDEAAMVNQLKNNYLRETFTKLKLEGYSQLYYVNGEDLIGTDHEATVDAIHYTDLGYSRYTENILPVIQKALDQKSSN</sequence>
<evidence type="ECO:0000313" key="3">
    <source>
        <dbReference type="EMBL" id="MEN7550432.1"/>
    </source>
</evidence>
<feature type="domain" description="SGNH hydrolase-type esterase" evidence="1">
    <location>
        <begin position="179"/>
        <end position="355"/>
    </location>
</feature>
<dbReference type="Gene3D" id="2.60.120.260">
    <property type="entry name" value="Galactose-binding domain-like"/>
    <property type="match status" value="1"/>
</dbReference>
<evidence type="ECO:0000259" key="2">
    <source>
        <dbReference type="Pfam" id="PF14607"/>
    </source>
</evidence>
<comment type="caution">
    <text evidence="3">The sequence shown here is derived from an EMBL/GenBank/DDBJ whole genome shotgun (WGS) entry which is preliminary data.</text>
</comment>
<keyword evidence="3" id="KW-0378">Hydrolase</keyword>
<evidence type="ECO:0000259" key="1">
    <source>
        <dbReference type="Pfam" id="PF14606"/>
    </source>
</evidence>
<dbReference type="SUPFAM" id="SSF52266">
    <property type="entry name" value="SGNH hydrolase"/>
    <property type="match status" value="1"/>
</dbReference>
<dbReference type="RefSeq" id="WP_346823214.1">
    <property type="nucleotide sequence ID" value="NZ_JBDKWZ010000014.1"/>
</dbReference>
<accession>A0AAW9SAH5</accession>
<dbReference type="AlphaFoldDB" id="A0AAW9SAH5"/>
<dbReference type="InterPro" id="IPR036514">
    <property type="entry name" value="SGNH_hydro_sf"/>
</dbReference>
<dbReference type="InterPro" id="IPR032740">
    <property type="entry name" value="GxDLY"/>
</dbReference>
<dbReference type="Proteomes" id="UP001403385">
    <property type="component" value="Unassembled WGS sequence"/>
</dbReference>
<dbReference type="Pfam" id="PF14607">
    <property type="entry name" value="GxDLY"/>
    <property type="match status" value="1"/>
</dbReference>
<organism evidence="3 4">
    <name type="scientific">Rapidithrix thailandica</name>
    <dbReference type="NCBI Taxonomy" id="413964"/>
    <lineage>
        <taxon>Bacteria</taxon>
        <taxon>Pseudomonadati</taxon>
        <taxon>Bacteroidota</taxon>
        <taxon>Cytophagia</taxon>
        <taxon>Cytophagales</taxon>
        <taxon>Flammeovirgaceae</taxon>
        <taxon>Rapidithrix</taxon>
    </lineage>
</organism>
<proteinExistence type="predicted"/>
<dbReference type="GO" id="GO:0016788">
    <property type="term" value="F:hydrolase activity, acting on ester bonds"/>
    <property type="evidence" value="ECO:0007669"/>
    <property type="project" value="UniProtKB-ARBA"/>
</dbReference>
<dbReference type="Gene3D" id="3.40.50.1110">
    <property type="entry name" value="SGNH hydrolase"/>
    <property type="match status" value="1"/>
</dbReference>
<reference evidence="3 4" key="1">
    <citation type="submission" date="2024-04" db="EMBL/GenBank/DDBJ databases">
        <title>Novel genus in family Flammeovirgaceae.</title>
        <authorList>
            <person name="Nguyen T.H."/>
            <person name="Vuong T.Q."/>
            <person name="Le H."/>
            <person name="Kim S.-G."/>
        </authorList>
    </citation>
    <scope>NUCLEOTIDE SEQUENCE [LARGE SCALE GENOMIC DNA]</scope>
    <source>
        <strain evidence="3 4">JCM 23209</strain>
    </source>
</reference>
<dbReference type="InterPro" id="IPR013830">
    <property type="entry name" value="SGNH_hydro"/>
</dbReference>
<protein>
    <submittedName>
        <fullName evidence="3">SGNH/GDSL hydrolase family protein</fullName>
    </submittedName>
</protein>
<evidence type="ECO:0000313" key="4">
    <source>
        <dbReference type="Proteomes" id="UP001403385"/>
    </source>
</evidence>
<gene>
    <name evidence="3" type="ORF">AAG747_21110</name>
</gene>